<keyword evidence="1" id="KW-1133">Transmembrane helix</keyword>
<dbReference type="FunCoup" id="A7TTH9">
    <property type="interactions" value="45"/>
</dbReference>
<dbReference type="OMA" id="REFWPLF"/>
<keyword evidence="3" id="KW-1185">Reference proteome</keyword>
<evidence type="ECO:0008006" key="4">
    <source>
        <dbReference type="Google" id="ProtNLM"/>
    </source>
</evidence>
<dbReference type="RefSeq" id="XP_001642287.1">
    <property type="nucleotide sequence ID" value="XM_001642237.1"/>
</dbReference>
<dbReference type="eggNOG" id="ENOG502QVX4">
    <property type="taxonomic scope" value="Eukaryota"/>
</dbReference>
<evidence type="ECO:0000313" key="3">
    <source>
        <dbReference type="Proteomes" id="UP000000267"/>
    </source>
</evidence>
<dbReference type="GO" id="GO:0030476">
    <property type="term" value="P:ascospore wall assembly"/>
    <property type="evidence" value="ECO:0007669"/>
    <property type="project" value="EnsemblFungi"/>
</dbReference>
<dbReference type="AlphaFoldDB" id="A7TTH9"/>
<dbReference type="GO" id="GO:0005628">
    <property type="term" value="C:prospore membrane"/>
    <property type="evidence" value="ECO:0007669"/>
    <property type="project" value="EnsemblFungi"/>
</dbReference>
<accession>A7TTH9</accession>
<dbReference type="PhylomeDB" id="A7TTH9"/>
<dbReference type="EMBL" id="DS480573">
    <property type="protein sequence ID" value="EDO14429.1"/>
    <property type="molecule type" value="Genomic_DNA"/>
</dbReference>
<gene>
    <name evidence="2" type="ORF">Kpol_233p3</name>
</gene>
<dbReference type="GO" id="GO:0005619">
    <property type="term" value="C:ascospore wall"/>
    <property type="evidence" value="ECO:0007669"/>
    <property type="project" value="EnsemblFungi"/>
</dbReference>
<dbReference type="GeneID" id="5542422"/>
<protein>
    <recommendedName>
        <fullName evidence="4">Outer spore wall protein RRT8</fullName>
    </recommendedName>
</protein>
<dbReference type="PANTHER" id="PTHR34292">
    <property type="entry name" value="OUTER SPORE WALL PROTEIN LDS1"/>
    <property type="match status" value="1"/>
</dbReference>
<name>A7TTH9_VANPO</name>
<sequence length="239" mass="27732">MITVTSYWRHVLLSSSLFVVIFVTIAILYYVLFFPFLLTWYIMSMGPVGLFVAHIQWILQSGSMTKTVCQNMLLKRLNDQIFDMALYNNGQKKFLYESKFIKSKPKRKKRLPWRYREFWTYDIPLMTYTLTRGLAITLILAIISLIPIIGPLITNQLLSPRRAYSYLGRYFFLTGEEPTVSKTFQYEHIGRFICFGMTSGILEFLPFSSIITMTSNTIGAAKWASAIIEENKPVHAVQQ</sequence>
<dbReference type="GO" id="GO:0005811">
    <property type="term" value="C:lipid droplet"/>
    <property type="evidence" value="ECO:0007669"/>
    <property type="project" value="TreeGrafter"/>
</dbReference>
<dbReference type="InParanoid" id="A7TTH9"/>
<feature type="transmembrane region" description="Helical" evidence="1">
    <location>
        <begin position="133"/>
        <end position="153"/>
    </location>
</feature>
<feature type="transmembrane region" description="Helical" evidence="1">
    <location>
        <begin position="38"/>
        <end position="59"/>
    </location>
</feature>
<evidence type="ECO:0000313" key="2">
    <source>
        <dbReference type="EMBL" id="EDO14429.1"/>
    </source>
</evidence>
<dbReference type="InterPro" id="IPR052786">
    <property type="entry name" value="Spore_wall_assembly"/>
</dbReference>
<organism evidence="3">
    <name type="scientific">Vanderwaltozyma polyspora (strain ATCC 22028 / DSM 70294 / BCRC 21397 / CBS 2163 / NBRC 10782 / NRRL Y-8283 / UCD 57-17)</name>
    <name type="common">Kluyveromyces polysporus</name>
    <dbReference type="NCBI Taxonomy" id="436907"/>
    <lineage>
        <taxon>Eukaryota</taxon>
        <taxon>Fungi</taxon>
        <taxon>Dikarya</taxon>
        <taxon>Ascomycota</taxon>
        <taxon>Saccharomycotina</taxon>
        <taxon>Saccharomycetes</taxon>
        <taxon>Saccharomycetales</taxon>
        <taxon>Saccharomycetaceae</taxon>
        <taxon>Vanderwaltozyma</taxon>
    </lineage>
</organism>
<reference evidence="2 3" key="1">
    <citation type="journal article" date="2007" name="Proc. Natl. Acad. Sci. U.S.A.">
        <title>Independent sorting-out of thousands of duplicated gene pairs in two yeast species descended from a whole-genome duplication.</title>
        <authorList>
            <person name="Scannell D.R."/>
            <person name="Frank A.C."/>
            <person name="Conant G.C."/>
            <person name="Byrne K.P."/>
            <person name="Woolfit M."/>
            <person name="Wolfe K.H."/>
        </authorList>
    </citation>
    <scope>NUCLEOTIDE SEQUENCE [LARGE SCALE GENOMIC DNA]</scope>
    <source>
        <strain evidence="3">ATCC 22028 / DSM 70294 / BCRC 21397 / CBS 2163 / NBRC 10782 / NRRL Y-8283 / UCD 57-17</strain>
    </source>
</reference>
<proteinExistence type="predicted"/>
<dbReference type="HOGENOM" id="CLU_062645_2_0_1"/>
<dbReference type="OrthoDB" id="10012223at2759"/>
<feature type="transmembrane region" description="Helical" evidence="1">
    <location>
        <begin position="12"/>
        <end position="32"/>
    </location>
</feature>
<keyword evidence="1" id="KW-0472">Membrane</keyword>
<dbReference type="KEGG" id="vpo:Kpol_233p3"/>
<evidence type="ECO:0000256" key="1">
    <source>
        <dbReference type="SAM" id="Phobius"/>
    </source>
</evidence>
<dbReference type="PANTHER" id="PTHR34292:SF3">
    <property type="entry name" value="OUTER SPORE WALL PROTEIN LDS2-RELATED"/>
    <property type="match status" value="1"/>
</dbReference>
<dbReference type="Proteomes" id="UP000000267">
    <property type="component" value="Unassembled WGS sequence"/>
</dbReference>
<keyword evidence="1" id="KW-0812">Transmembrane</keyword>